<feature type="domain" description="HTH tetR-type" evidence="5">
    <location>
        <begin position="1"/>
        <end position="59"/>
    </location>
</feature>
<dbReference type="PANTHER" id="PTHR30055">
    <property type="entry name" value="HTH-TYPE TRANSCRIPTIONAL REGULATOR RUTR"/>
    <property type="match status" value="1"/>
</dbReference>
<keyword evidence="7" id="KW-1185">Reference proteome</keyword>
<evidence type="ECO:0000313" key="7">
    <source>
        <dbReference type="Proteomes" id="UP001335183"/>
    </source>
</evidence>
<dbReference type="SUPFAM" id="SSF46689">
    <property type="entry name" value="Homeodomain-like"/>
    <property type="match status" value="1"/>
</dbReference>
<protein>
    <submittedName>
        <fullName evidence="6">CerR family C-terminal domain-containing protein</fullName>
    </submittedName>
</protein>
<dbReference type="PROSITE" id="PS50977">
    <property type="entry name" value="HTH_TETR_2"/>
    <property type="match status" value="1"/>
</dbReference>
<keyword evidence="2 4" id="KW-0238">DNA-binding</keyword>
<evidence type="ECO:0000256" key="1">
    <source>
        <dbReference type="ARBA" id="ARBA00023015"/>
    </source>
</evidence>
<dbReference type="RefSeq" id="WP_338446326.1">
    <property type="nucleotide sequence ID" value="NZ_CP144918.1"/>
</dbReference>
<dbReference type="Proteomes" id="UP001335183">
    <property type="component" value="Chromosome"/>
</dbReference>
<sequence length="208" mass="22462">MKDKLLDVAIDHFGRMGFEGAATRAIASEADTAMSSITYHFGGKEGLYLACADRIAAQVRDRLGPLLEEVGAVQDGDREAARNGLLVLLGGFARVMLDPASERWARFVAREQQAPSEAFERLYRNVMKPVSDTVIALITVARPDLNAQEVRATAVTLWGQAIALRAARASASRIMQVPDLKAAASALLIERVLENARCILSSKPENAG</sequence>
<reference evidence="6 7" key="1">
    <citation type="submission" date="2024-02" db="EMBL/GenBank/DDBJ databases">
        <title>The whole genome sequence of five bacterial samples isolated from Abu Dhabi Sabkha-shore region.</title>
        <authorList>
            <person name="Sudalaimuthuasari N."/>
            <person name="Sarfraz B."/>
            <person name="Tuyisabe J.D."/>
            <person name="Mugisha Ntwali L.D.M."/>
            <person name="Ali A.I.A.A."/>
            <person name="Almansoori S.Z.A."/>
            <person name="Alajami H.S.A."/>
            <person name="Almeqbaali A.A.S."/>
            <person name="Kundu B."/>
            <person name="Saeed E.E."/>
            <person name="Sukumarinath V."/>
            <person name="Mishra A.K."/>
            <person name="Hazzouri K.M."/>
            <person name="Almaskari R."/>
            <person name="Sharma A.K."/>
            <person name="Amiri K.M.A."/>
        </authorList>
    </citation>
    <scope>NUCLEOTIDE SEQUENCE [LARGE SCALE GENOMIC DNA]</scope>
    <source>
        <strain evidence="7">kcgeb_sd</strain>
    </source>
</reference>
<dbReference type="Gene3D" id="1.10.10.60">
    <property type="entry name" value="Homeodomain-like"/>
    <property type="match status" value="1"/>
</dbReference>
<evidence type="ECO:0000259" key="5">
    <source>
        <dbReference type="PROSITE" id="PS50977"/>
    </source>
</evidence>
<evidence type="ECO:0000256" key="2">
    <source>
        <dbReference type="ARBA" id="ARBA00023125"/>
    </source>
</evidence>
<dbReference type="InterPro" id="IPR009057">
    <property type="entry name" value="Homeodomain-like_sf"/>
</dbReference>
<name>A0ABZ2D6J4_9SPHN</name>
<accession>A0ABZ2D6J4</accession>
<organism evidence="6 7">
    <name type="scientific">Pelagerythrobacter marensis</name>
    <dbReference type="NCBI Taxonomy" id="543877"/>
    <lineage>
        <taxon>Bacteria</taxon>
        <taxon>Pseudomonadati</taxon>
        <taxon>Pseudomonadota</taxon>
        <taxon>Alphaproteobacteria</taxon>
        <taxon>Sphingomonadales</taxon>
        <taxon>Erythrobacteraceae</taxon>
        <taxon>Pelagerythrobacter</taxon>
    </lineage>
</organism>
<evidence type="ECO:0000256" key="4">
    <source>
        <dbReference type="PROSITE-ProRule" id="PRU00335"/>
    </source>
</evidence>
<evidence type="ECO:0000313" key="6">
    <source>
        <dbReference type="EMBL" id="WWA47436.1"/>
    </source>
</evidence>
<dbReference type="PANTHER" id="PTHR30055:SF234">
    <property type="entry name" value="HTH-TYPE TRANSCRIPTIONAL REGULATOR BETI"/>
    <property type="match status" value="1"/>
</dbReference>
<gene>
    <name evidence="6" type="ORF">V5F89_00545</name>
</gene>
<feature type="DNA-binding region" description="H-T-H motif" evidence="4">
    <location>
        <begin position="22"/>
        <end position="41"/>
    </location>
</feature>
<dbReference type="InterPro" id="IPR015292">
    <property type="entry name" value="Tscrpt_reg_YbiH_C"/>
</dbReference>
<dbReference type="InterPro" id="IPR001647">
    <property type="entry name" value="HTH_TetR"/>
</dbReference>
<dbReference type="InterPro" id="IPR036271">
    <property type="entry name" value="Tet_transcr_reg_TetR-rel_C_sf"/>
</dbReference>
<dbReference type="InterPro" id="IPR050109">
    <property type="entry name" value="HTH-type_TetR-like_transc_reg"/>
</dbReference>
<keyword evidence="3" id="KW-0804">Transcription</keyword>
<dbReference type="SUPFAM" id="SSF48498">
    <property type="entry name" value="Tetracyclin repressor-like, C-terminal domain"/>
    <property type="match status" value="1"/>
</dbReference>
<dbReference type="Gene3D" id="1.10.357.10">
    <property type="entry name" value="Tetracycline Repressor, domain 2"/>
    <property type="match status" value="1"/>
</dbReference>
<evidence type="ECO:0000256" key="3">
    <source>
        <dbReference type="ARBA" id="ARBA00023163"/>
    </source>
</evidence>
<proteinExistence type="predicted"/>
<dbReference type="Pfam" id="PF09209">
    <property type="entry name" value="CecR_C"/>
    <property type="match status" value="1"/>
</dbReference>
<keyword evidence="1" id="KW-0805">Transcription regulation</keyword>
<dbReference type="Pfam" id="PF00440">
    <property type="entry name" value="TetR_N"/>
    <property type="match status" value="1"/>
</dbReference>
<dbReference type="EMBL" id="CP144918">
    <property type="protein sequence ID" value="WWA47436.1"/>
    <property type="molecule type" value="Genomic_DNA"/>
</dbReference>